<dbReference type="EC" id="3.4.22.49" evidence="2"/>
<comment type="caution">
    <text evidence="7">The sequence shown here is derived from an EMBL/GenBank/DDBJ whole genome shotgun (WGS) entry which is preliminary data.</text>
</comment>
<dbReference type="InterPro" id="IPR021148">
    <property type="entry name" value="Polysacc_synth_dom"/>
</dbReference>
<dbReference type="Pfam" id="PF03568">
    <property type="entry name" value="Separin_C"/>
    <property type="match status" value="1"/>
</dbReference>
<dbReference type="GO" id="GO:0004197">
    <property type="term" value="F:cysteine-type endopeptidase activity"/>
    <property type="evidence" value="ECO:0007669"/>
    <property type="project" value="InterPro"/>
</dbReference>
<dbReference type="Proteomes" id="UP000320475">
    <property type="component" value="Unassembled WGS sequence"/>
</dbReference>
<dbReference type="PROSITE" id="PS51700">
    <property type="entry name" value="SEPARIN"/>
    <property type="match status" value="1"/>
</dbReference>
<feature type="region of interest" description="Disordered" evidence="5">
    <location>
        <begin position="53"/>
        <end position="114"/>
    </location>
</feature>
<gene>
    <name evidence="7" type="ORF">SeLEV6574_g03310</name>
</gene>
<protein>
    <recommendedName>
        <fullName evidence="2">separase</fullName>
        <ecNumber evidence="2">3.4.22.49</ecNumber>
    </recommendedName>
</protein>
<keyword evidence="3" id="KW-0378">Hydrolase</keyword>
<dbReference type="InterPro" id="IPR005314">
    <property type="entry name" value="Peptidase_C50"/>
</dbReference>
<keyword evidence="4" id="KW-0159">Chromosome partition</keyword>
<dbReference type="GO" id="GO:0005737">
    <property type="term" value="C:cytoplasm"/>
    <property type="evidence" value="ECO:0007669"/>
    <property type="project" value="TreeGrafter"/>
</dbReference>
<feature type="compositionally biased region" description="Polar residues" evidence="5">
    <location>
        <begin position="1253"/>
        <end position="1265"/>
    </location>
</feature>
<dbReference type="EMBL" id="QEAM01000108">
    <property type="protein sequence ID" value="TPX46281.1"/>
    <property type="molecule type" value="Genomic_DNA"/>
</dbReference>
<evidence type="ECO:0000256" key="1">
    <source>
        <dbReference type="ARBA" id="ARBA00000451"/>
    </source>
</evidence>
<evidence type="ECO:0000256" key="4">
    <source>
        <dbReference type="ARBA" id="ARBA00022829"/>
    </source>
</evidence>
<feature type="domain" description="Peptidase C50" evidence="6">
    <location>
        <begin position="1818"/>
        <end position="1913"/>
    </location>
</feature>
<name>A0A507D4M8_9FUNG</name>
<evidence type="ECO:0000256" key="5">
    <source>
        <dbReference type="SAM" id="MobiDB-lite"/>
    </source>
</evidence>
<dbReference type="GO" id="GO:0006508">
    <property type="term" value="P:proteolysis"/>
    <property type="evidence" value="ECO:0007669"/>
    <property type="project" value="InterPro"/>
</dbReference>
<sequence length="2160" mass="240437">MVLFAHWDYPRSTRGARPNGSPMSSFDPGTDLVAKLVDASTAMEAAKQLQSLLTSSSTSSARLKLQSTKPPLFARSTTVPGRIRASDKENSRPPPPSSSRPSATSKTSSATGRPTLAFNVLVQATRSLANIPDASSASRTQKETPPPKKTINTNTTISATNRKPQSAALARSTTANATNKTENAVNSITDLCITAIATLKKSSDAKNPSLEVERTASNIATRLTDLGYYDAALKVLACIKSIVVKPSPVQSTIKRKPTTTTTTPPTSSTASKKTSIKADTTKSNDYFIYPLETSDPTLAAILSACLYNATRCWLGRGDCENLVNVISKPHGIHHWCDRLQALDPSTGSKQSDGFFRILYRASLKADMDPLLALRLRQVALKFYVMSSACTVSQFHEYVYKFAMSFERQSKDSANIDKVLHIFYQETSTLTQILPQSNQVDGNFILWCEHWWLLVSRRPGKHTNSKKILDFLNRQPAFMQEDSATTGHLLAFNMEYMVLGFETEKSADPNQISQVVMDILKFKPMISTTANELVVKSQLRAIDGLRRAVLQEGQSAIDTCKSLLHEVSELLNAWKVSLEAKGTNLDVSKVDRLLAEILIILAKAFPQNAQKYLQSAMSLSQSNPNGLQVISSTAYNVAGVSHKNGDHESAVKLFQLSCAAINHCEKLARHDKDFCLLVAKRLDALASCQLSMSHDEEALESTEQAVLKLPDDAFTNLQEYLRCPYKSSKPDFLTRLIERLVRAERHISQSHTSKLGKNFSAVVEYEMKLLQSMHGSPRALVRQLCLIDALLNVYSEDKHPIRRSRALLDKSRVLRAQHDFNGCLSTIQTAMSLLQGSDFREDQDISQQASDDLATCNAYYGTLLSSMGRYASKPLRDALDTWQQMLQDVEPYRHRDRIHPETILGCFRDIEATYSSLRSLADYFGVLEQPSNRINALRILLKVASLRSSPATPSDVVTVYAQIGFVYVTIGSTGQAGVALVTARKILESSTCKDSPQYHETATQWKLSYANYLCAIGSIKKSAKVFGEIQEPMEIPRPRRDHLQSLAYWVKSSLSLALGNVGAALYDLDAGIKILLKACARISKGSNNADETMEKILVQASQWDLAETLSTLYRCLGRLYTIRGSPLEAQHIYRRGLSLSKTVRSGLAESAFLLALGDVELRRSRLEESKKAIHDGIERQEPMSVEISVVDSTWAKVVQGDLKYKSEDLVSALHDYADAEHGIEEAICAQIAHEDRDSGTHQQRHSGHFRRASTPRSSRFSSPNTAYSPFKAENETFVLSAVKAEVQSRVGLVLGEMGKLDDADRKTADVDSLVMKGSDCTATRAKLKLKKLISLLNGGPLYDMFGDSAFTLPWCAPLSKPASHGAGPKTPKGKAKTRNIASLAADVEEMLEEAADVARKRGRPQLVHETSHGLALLSVVLSYLSTPSTTRRTREVATEAVAVLHHAIGITARREYIDLLGRKMEVITPAWPCASRAIPDLAVDNSNQSSRAATLHSLYESEVALTADEFVEQYLSNLPSNFVVVSISADIEHGDLYITRIEKNRPPALLRLPTCRQASRDGDEEKLSFDSCKAEMETIITRSNELSREAKSVDTREGKASWWKERKELDHRLRHLLEDVETTWLGGFRGVLSIDPLPDHDDYEAEYDEFRAAIGKMLMKAVPRKNNSVAQRAKSAKESRAVDLDVGLMESLLRLGPRPDDFICEDSIYHLIDAMQYGGASVEYDELDLDGMTEDLKDALAKFHHDTDSGYTEEGLFDLDSSDLTKHLILIADKNLQSIPWESIPCLRGRSVSRLPSLSFLRDRLVDYDEEDGGIPVSVSKVSYVLNPAGDLKSTQKEFEGILTSNTDWKGIVGRPPTDQEFEDGLSQSDIFLYFGHGGGEQYLRPSRIRRMNRCGVTFLMGCSSGNLKVEGEFEPFGVALDYIFAGCPALVANLWDVTDRDIDKFTGDVFSRWGLFEETEESQQMTLSEAVGRARDTCTLRKTGRDMSVAGITADNAANHPDIEKQWAVKAMHQAETYFKLLTAVDPLKLKLTRVDDELYADFRSNFPDLDMHKLNVDSDFKSEKAKAKWRDFIIKYEKKVNDYNFGTLLRINADEEYTEENTFFVTRLQFYAVEIARNREGFNQSHGKNRKDTVRGLYVLSHLNRKLERERTIYNIQIL</sequence>
<comment type="catalytic activity">
    <reaction evidence="1">
        <text>All bonds known to be hydrolyzed by this endopeptidase have arginine in P1 and an acidic residue in P4. P6 is often occupied by an acidic residue or by a hydroxy-amino-acid residue, the phosphorylation of which enhances cleavage.</text>
        <dbReference type="EC" id="3.4.22.49"/>
    </reaction>
</comment>
<feature type="region of interest" description="Disordered" evidence="5">
    <location>
        <begin position="131"/>
        <end position="175"/>
    </location>
</feature>
<evidence type="ECO:0000256" key="3">
    <source>
        <dbReference type="ARBA" id="ARBA00022801"/>
    </source>
</evidence>
<evidence type="ECO:0000256" key="2">
    <source>
        <dbReference type="ARBA" id="ARBA00012489"/>
    </source>
</evidence>
<dbReference type="VEuPathDB" id="FungiDB:SeMB42_g05468"/>
<dbReference type="Gene3D" id="1.25.40.10">
    <property type="entry name" value="Tetratricopeptide repeat domain"/>
    <property type="match status" value="2"/>
</dbReference>
<feature type="region of interest" description="Disordered" evidence="5">
    <location>
        <begin position="1234"/>
        <end position="1265"/>
    </location>
</feature>
<feature type="compositionally biased region" description="Basic residues" evidence="5">
    <location>
        <begin position="1241"/>
        <end position="1252"/>
    </location>
</feature>
<dbReference type="Pfam" id="PF04669">
    <property type="entry name" value="PBDC1"/>
    <property type="match status" value="1"/>
</dbReference>
<dbReference type="InterPro" id="IPR023139">
    <property type="entry name" value="PBDC1-like_dom_sf"/>
</dbReference>
<feature type="compositionally biased region" description="Low complexity" evidence="5">
    <location>
        <begin position="99"/>
        <end position="110"/>
    </location>
</feature>
<organism evidence="7 8">
    <name type="scientific">Synchytrium endobioticum</name>
    <dbReference type="NCBI Taxonomy" id="286115"/>
    <lineage>
        <taxon>Eukaryota</taxon>
        <taxon>Fungi</taxon>
        <taxon>Fungi incertae sedis</taxon>
        <taxon>Chytridiomycota</taxon>
        <taxon>Chytridiomycota incertae sedis</taxon>
        <taxon>Chytridiomycetes</taxon>
        <taxon>Synchytriales</taxon>
        <taxon>Synchytriaceae</taxon>
        <taxon>Synchytrium</taxon>
    </lineage>
</organism>
<evidence type="ECO:0000313" key="7">
    <source>
        <dbReference type="EMBL" id="TPX46281.1"/>
    </source>
</evidence>
<feature type="compositionally biased region" description="Low complexity" evidence="5">
    <location>
        <begin position="53"/>
        <end position="67"/>
    </location>
</feature>
<dbReference type="PANTHER" id="PTHR12792">
    <property type="entry name" value="EXTRA SPINDLE POLES 1-RELATED"/>
    <property type="match status" value="1"/>
</dbReference>
<proteinExistence type="predicted"/>
<dbReference type="OrthoDB" id="10255632at2759"/>
<dbReference type="Gene3D" id="1.10.3560.10">
    <property type="entry name" value="yst0336 like domain"/>
    <property type="match status" value="1"/>
</dbReference>
<dbReference type="GO" id="GO:0072686">
    <property type="term" value="C:mitotic spindle"/>
    <property type="evidence" value="ECO:0007669"/>
    <property type="project" value="TreeGrafter"/>
</dbReference>
<dbReference type="InterPro" id="IPR011990">
    <property type="entry name" value="TPR-like_helical_dom_sf"/>
</dbReference>
<feature type="region of interest" description="Disordered" evidence="5">
    <location>
        <begin position="249"/>
        <end position="275"/>
    </location>
</feature>
<reference evidence="7 8" key="1">
    <citation type="journal article" date="2019" name="Sci. Rep.">
        <title>Comparative genomics of chytrid fungi reveal insights into the obligate biotrophic and pathogenic lifestyle of Synchytrium endobioticum.</title>
        <authorList>
            <person name="van de Vossenberg B.T.L.H."/>
            <person name="Warris S."/>
            <person name="Nguyen H.D.T."/>
            <person name="van Gent-Pelzer M.P.E."/>
            <person name="Joly D.L."/>
            <person name="van de Geest H.C."/>
            <person name="Bonants P.J.M."/>
            <person name="Smith D.S."/>
            <person name="Levesque C.A."/>
            <person name="van der Lee T.A.J."/>
        </authorList>
    </citation>
    <scope>NUCLEOTIDE SEQUENCE [LARGE SCALE GENOMIC DNA]</scope>
    <source>
        <strain evidence="7 8">LEV6574</strain>
    </source>
</reference>
<feature type="compositionally biased region" description="Low complexity" evidence="5">
    <location>
        <begin position="258"/>
        <end position="275"/>
    </location>
</feature>
<dbReference type="PANTHER" id="PTHR12792:SF0">
    <property type="entry name" value="SEPARIN"/>
    <property type="match status" value="1"/>
</dbReference>
<dbReference type="GO" id="GO:0051307">
    <property type="term" value="P:meiotic chromosome separation"/>
    <property type="evidence" value="ECO:0007669"/>
    <property type="project" value="TreeGrafter"/>
</dbReference>
<dbReference type="InterPro" id="IPR030397">
    <property type="entry name" value="SEPARIN_core_dom"/>
</dbReference>
<evidence type="ECO:0000313" key="8">
    <source>
        <dbReference type="Proteomes" id="UP000320475"/>
    </source>
</evidence>
<dbReference type="SUPFAM" id="SSF48452">
    <property type="entry name" value="TPR-like"/>
    <property type="match status" value="1"/>
</dbReference>
<evidence type="ECO:0000259" key="6">
    <source>
        <dbReference type="PROSITE" id="PS51700"/>
    </source>
</evidence>
<accession>A0A507D4M8</accession>
<dbReference type="GO" id="GO:0005634">
    <property type="term" value="C:nucleus"/>
    <property type="evidence" value="ECO:0007669"/>
    <property type="project" value="InterPro"/>
</dbReference>